<evidence type="ECO:0000256" key="1">
    <source>
        <dbReference type="SAM" id="Phobius"/>
    </source>
</evidence>
<proteinExistence type="predicted"/>
<dbReference type="InterPro" id="IPR005182">
    <property type="entry name" value="YdbS-like_PH"/>
</dbReference>
<feature type="domain" description="YdbS-like PH" evidence="2">
    <location>
        <begin position="425"/>
        <end position="500"/>
    </location>
</feature>
<dbReference type="PANTHER" id="PTHR34473">
    <property type="entry name" value="UPF0699 TRANSMEMBRANE PROTEIN YDBS"/>
    <property type="match status" value="1"/>
</dbReference>
<dbReference type="PIRSF" id="PIRSF026631">
    <property type="entry name" value="UCP026631"/>
    <property type="match status" value="1"/>
</dbReference>
<evidence type="ECO:0000313" key="4">
    <source>
        <dbReference type="Proteomes" id="UP000635384"/>
    </source>
</evidence>
<keyword evidence="4" id="KW-1185">Reference proteome</keyword>
<keyword evidence="1" id="KW-1133">Transmembrane helix</keyword>
<feature type="transmembrane region" description="Helical" evidence="1">
    <location>
        <begin position="20"/>
        <end position="42"/>
    </location>
</feature>
<dbReference type="Proteomes" id="UP000635384">
    <property type="component" value="Unassembled WGS sequence"/>
</dbReference>
<reference evidence="3 4" key="1">
    <citation type="submission" date="2020-09" db="EMBL/GenBank/DDBJ databases">
        <authorList>
            <person name="Yoon J.-W."/>
        </authorList>
    </citation>
    <scope>NUCLEOTIDE SEQUENCE [LARGE SCALE GENOMIC DNA]</scope>
    <source>
        <strain evidence="3 4">KMU-140</strain>
    </source>
</reference>
<protein>
    <submittedName>
        <fullName evidence="3">PH domain-containing protein</fullName>
    </submittedName>
</protein>
<organism evidence="3 4">
    <name type="scientific">Erythrobacter rubeus</name>
    <dbReference type="NCBI Taxonomy" id="2760803"/>
    <lineage>
        <taxon>Bacteria</taxon>
        <taxon>Pseudomonadati</taxon>
        <taxon>Pseudomonadota</taxon>
        <taxon>Alphaproteobacteria</taxon>
        <taxon>Sphingomonadales</taxon>
        <taxon>Erythrobacteraceae</taxon>
        <taxon>Erythrobacter/Porphyrobacter group</taxon>
        <taxon>Erythrobacter</taxon>
    </lineage>
</organism>
<dbReference type="EMBL" id="JACXLC010000001">
    <property type="protein sequence ID" value="MBD2843344.1"/>
    <property type="molecule type" value="Genomic_DNA"/>
</dbReference>
<evidence type="ECO:0000313" key="3">
    <source>
        <dbReference type="EMBL" id="MBD2843344.1"/>
    </source>
</evidence>
<comment type="caution">
    <text evidence="3">The sequence shown here is derived from an EMBL/GenBank/DDBJ whole genome shotgun (WGS) entry which is preliminary data.</text>
</comment>
<keyword evidence="1" id="KW-0472">Membrane</keyword>
<feature type="transmembrane region" description="Helical" evidence="1">
    <location>
        <begin position="377"/>
        <end position="396"/>
    </location>
</feature>
<dbReference type="InterPro" id="IPR014529">
    <property type="entry name" value="UCP026631"/>
</dbReference>
<feature type="transmembrane region" description="Helical" evidence="1">
    <location>
        <begin position="402"/>
        <end position="425"/>
    </location>
</feature>
<evidence type="ECO:0000259" key="2">
    <source>
        <dbReference type="Pfam" id="PF03703"/>
    </source>
</evidence>
<dbReference type="PANTHER" id="PTHR34473:SF2">
    <property type="entry name" value="UPF0699 TRANSMEMBRANE PROTEIN YDBT"/>
    <property type="match status" value="1"/>
</dbReference>
<dbReference type="Pfam" id="PF03703">
    <property type="entry name" value="bPH_2"/>
    <property type="match status" value="2"/>
</dbReference>
<keyword evidence="1" id="KW-0812">Transmembrane</keyword>
<feature type="domain" description="YdbS-like PH" evidence="2">
    <location>
        <begin position="73"/>
        <end position="152"/>
    </location>
</feature>
<gene>
    <name evidence="3" type="ORF">IB285_13870</name>
</gene>
<feature type="transmembrane region" description="Helical" evidence="1">
    <location>
        <begin position="190"/>
        <end position="210"/>
    </location>
</feature>
<feature type="transmembrane region" description="Helical" evidence="1">
    <location>
        <begin position="48"/>
        <end position="71"/>
    </location>
</feature>
<feature type="transmembrane region" description="Helical" evidence="1">
    <location>
        <begin position="246"/>
        <end position="269"/>
    </location>
</feature>
<accession>A0ABR8KTQ4</accession>
<name>A0ABR8KTQ4_9SPHN</name>
<sequence>MTAKAPDAQPQPEPQRTAPLSVGIGLLGAIQNAIVPIAFVAFSSSGRGYGILAALGVGLAIIVIGGFFSYLRWRRLTYTIGAQDIRVESGVLSRAARSVPYERIQDVSLEQKLLPRLFGLVAVKFETGAGGGDDLSLAYLTEDAGEELRQLIRERRDAQAGADSGTESDAPSLSEEPAAEALFTMGPDRLFTFGLFEFSLAVFAVLAGLAQYADGFIEIGDAIDLAGAWFSDRGEEVAALGATLQILSALAGLFIVFIVGSATGMIRVFTREWGFLLERTARGFRRRRGLFTRTDVVMPIHRVQGVTIGTRALRYRFGWHNLRFVSLAQDAGSSSHVVAPFAKMEEIRPIIAAAGFDLPSDNAEWHRASKRYRTDSAIVDSLVFIITAIVTGTATLLYAPEWFLFVVSIPLVLALIAAGANLLAWRFQRHALDASQIVSTKGVLSPRSQIATRLKLHSAEIAQGPIARLRGYGTVHLGLAGGEFAIPGVPLDRAREVRREVLKTIAATDFSDIETS</sequence>